<dbReference type="PANTHER" id="PTHR43434:SF24">
    <property type="entry name" value="HYDROLASE-RELATED"/>
    <property type="match status" value="1"/>
</dbReference>
<dbReference type="InterPro" id="IPR006439">
    <property type="entry name" value="HAD-SF_hydro_IA"/>
</dbReference>
<dbReference type="SFLD" id="SFLDG01129">
    <property type="entry name" value="C1.5:_HAD__Beta-PGM__Phosphata"/>
    <property type="match status" value="1"/>
</dbReference>
<organism evidence="1 2">
    <name type="scientific">Sedimenticola selenatireducens</name>
    <dbReference type="NCBI Taxonomy" id="191960"/>
    <lineage>
        <taxon>Bacteria</taxon>
        <taxon>Pseudomonadati</taxon>
        <taxon>Pseudomonadota</taxon>
        <taxon>Gammaproteobacteria</taxon>
        <taxon>Chromatiales</taxon>
        <taxon>Sedimenticolaceae</taxon>
        <taxon>Sedimenticola</taxon>
    </lineage>
</organism>
<dbReference type="GO" id="GO:0006281">
    <property type="term" value="P:DNA repair"/>
    <property type="evidence" value="ECO:0007669"/>
    <property type="project" value="TreeGrafter"/>
</dbReference>
<protein>
    <submittedName>
        <fullName evidence="1">HAD-IA family hydrolase</fullName>
    </submittedName>
</protein>
<proteinExistence type="predicted"/>
<dbReference type="SFLD" id="SFLDS00003">
    <property type="entry name" value="Haloacid_Dehalogenase"/>
    <property type="match status" value="1"/>
</dbReference>
<name>A0A558DJS8_9GAMM</name>
<dbReference type="InterPro" id="IPR041492">
    <property type="entry name" value="HAD_2"/>
</dbReference>
<dbReference type="InterPro" id="IPR036412">
    <property type="entry name" value="HAD-like_sf"/>
</dbReference>
<keyword evidence="1" id="KW-0378">Hydrolase</keyword>
<keyword evidence="2" id="KW-1185">Reference proteome</keyword>
<dbReference type="NCBIfam" id="TIGR01549">
    <property type="entry name" value="HAD-SF-IA-v1"/>
    <property type="match status" value="1"/>
</dbReference>
<dbReference type="InterPro" id="IPR050155">
    <property type="entry name" value="HAD-like_hydrolase_sf"/>
</dbReference>
<gene>
    <name evidence="1" type="ORF">FHP88_18360</name>
</gene>
<dbReference type="InterPro" id="IPR023198">
    <property type="entry name" value="PGP-like_dom2"/>
</dbReference>
<evidence type="ECO:0000313" key="2">
    <source>
        <dbReference type="Proteomes" id="UP000316649"/>
    </source>
</evidence>
<dbReference type="SUPFAM" id="SSF56784">
    <property type="entry name" value="HAD-like"/>
    <property type="match status" value="1"/>
</dbReference>
<reference evidence="1 2" key="1">
    <citation type="submission" date="2019-07" db="EMBL/GenBank/DDBJ databases">
        <title>The pathways for chlorine oxyanion respiration interact through the shared metabolite chlorate.</title>
        <authorList>
            <person name="Barnum T.P."/>
            <person name="Cheng Y."/>
            <person name="Hill K.A."/>
            <person name="Lucas L.N."/>
            <person name="Carlson H.K."/>
            <person name="Coates J.D."/>
        </authorList>
    </citation>
    <scope>NUCLEOTIDE SEQUENCE [LARGE SCALE GENOMIC DNA]</scope>
    <source>
        <strain evidence="1 2">BK-1</strain>
    </source>
</reference>
<dbReference type="PANTHER" id="PTHR43434">
    <property type="entry name" value="PHOSPHOGLYCOLATE PHOSPHATASE"/>
    <property type="match status" value="1"/>
</dbReference>
<dbReference type="InterPro" id="IPR023214">
    <property type="entry name" value="HAD_sf"/>
</dbReference>
<dbReference type="SFLD" id="SFLDG01135">
    <property type="entry name" value="C1.5.6:_HAD__Beta-PGM__Phospha"/>
    <property type="match status" value="1"/>
</dbReference>
<dbReference type="NCBIfam" id="TIGR01509">
    <property type="entry name" value="HAD-SF-IA-v3"/>
    <property type="match status" value="1"/>
</dbReference>
<comment type="caution">
    <text evidence="1">The sequence shown here is derived from an EMBL/GenBank/DDBJ whole genome shotgun (WGS) entry which is preliminary data.</text>
</comment>
<dbReference type="Proteomes" id="UP000316649">
    <property type="component" value="Unassembled WGS sequence"/>
</dbReference>
<dbReference type="GO" id="GO:0005829">
    <property type="term" value="C:cytosol"/>
    <property type="evidence" value="ECO:0007669"/>
    <property type="project" value="TreeGrafter"/>
</dbReference>
<sequence>MNRNFKLLVFDWDGTLMDSEARIVSCVRAAARDMEISTPTDDQIRNIIGLGLKEALEVLFPGTNNHFKEQFIDHYRRYFLNEDSTPSLLFPSALEVLNALAEQNYLLAVATGKGRPGLNKVLDETGLRPLFHSTRCADETFSKPHPEMLLQIMEELGAEPEETLMIGDTEYDLQMAINAKTHGLAVSYGVHEVKRLNQFNPLGCLDDIAELTPWLEAYSRPI</sequence>
<dbReference type="EMBL" id="VMNH01000033">
    <property type="protein sequence ID" value="TVO68882.1"/>
    <property type="molecule type" value="Genomic_DNA"/>
</dbReference>
<dbReference type="Gene3D" id="3.40.50.1000">
    <property type="entry name" value="HAD superfamily/HAD-like"/>
    <property type="match status" value="1"/>
</dbReference>
<dbReference type="GO" id="GO:0008967">
    <property type="term" value="F:phosphoglycolate phosphatase activity"/>
    <property type="evidence" value="ECO:0007669"/>
    <property type="project" value="TreeGrafter"/>
</dbReference>
<dbReference type="RefSeq" id="WP_144360600.1">
    <property type="nucleotide sequence ID" value="NZ_VMNH01000033.1"/>
</dbReference>
<evidence type="ECO:0000313" key="1">
    <source>
        <dbReference type="EMBL" id="TVO68882.1"/>
    </source>
</evidence>
<dbReference type="Gene3D" id="1.10.150.240">
    <property type="entry name" value="Putative phosphatase, domain 2"/>
    <property type="match status" value="1"/>
</dbReference>
<dbReference type="AlphaFoldDB" id="A0A558DJS8"/>
<dbReference type="OrthoDB" id="9782449at2"/>
<accession>A0A558DJS8</accession>
<dbReference type="Pfam" id="PF13419">
    <property type="entry name" value="HAD_2"/>
    <property type="match status" value="1"/>
</dbReference>